<feature type="domain" description="PsbP C-terminal" evidence="1">
    <location>
        <begin position="36"/>
        <end position="194"/>
    </location>
</feature>
<dbReference type="InterPro" id="IPR002683">
    <property type="entry name" value="PsbP_C"/>
</dbReference>
<dbReference type="AlphaFoldDB" id="A0AAE4FRN2"/>
<proteinExistence type="predicted"/>
<evidence type="ECO:0000313" key="2">
    <source>
        <dbReference type="EMBL" id="MDS3861048.1"/>
    </source>
</evidence>
<dbReference type="RefSeq" id="WP_322878306.1">
    <property type="nucleotide sequence ID" value="NZ_JAVMIP010000008.1"/>
</dbReference>
<dbReference type="GO" id="GO:0015979">
    <property type="term" value="P:photosynthesis"/>
    <property type="evidence" value="ECO:0007669"/>
    <property type="project" value="InterPro"/>
</dbReference>
<sequence length="195" mass="21266">MLSLSLMVSFMVQRIVLVFILVVALMLGGCGANAATGLQAYVDSIDGYEFLYPTGWVQVEVSGNADVVFHDIIQTSENVSVVVSQTSSNKTLTDLGSPEEVGQRLLRNVIAPQESGRNAELLSAAAAEIGPKTYYSLEYLVQIPTVNGEFQERHNLSTIAVSRGKVFTLSVSAPEGRWPKVENRYQQIAQSFSVY</sequence>
<dbReference type="Proteomes" id="UP001268256">
    <property type="component" value="Unassembled WGS sequence"/>
</dbReference>
<protein>
    <submittedName>
        <fullName evidence="2">Photosystem II reaction center PsbP</fullName>
    </submittedName>
</protein>
<dbReference type="PANTHER" id="PTHR31407:SF16">
    <property type="entry name" value="PSBP DOMAIN-CONTAINING PROTEIN 7, CHLOROPLASTIC"/>
    <property type="match status" value="1"/>
</dbReference>
<dbReference type="GO" id="GO:0005509">
    <property type="term" value="F:calcium ion binding"/>
    <property type="evidence" value="ECO:0007669"/>
    <property type="project" value="InterPro"/>
</dbReference>
<gene>
    <name evidence="2" type="primary">psbP</name>
    <name evidence="2" type="ORF">RIF25_09530</name>
</gene>
<evidence type="ECO:0000259" key="1">
    <source>
        <dbReference type="Pfam" id="PF01789"/>
    </source>
</evidence>
<dbReference type="GO" id="GO:0019898">
    <property type="term" value="C:extrinsic component of membrane"/>
    <property type="evidence" value="ECO:0007669"/>
    <property type="project" value="InterPro"/>
</dbReference>
<keyword evidence="3" id="KW-1185">Reference proteome</keyword>
<reference evidence="3" key="1">
    <citation type="submission" date="2023-07" db="EMBL/GenBank/DDBJ databases">
        <authorList>
            <person name="Luz R."/>
            <person name="Cordeiro R."/>
            <person name="Fonseca A."/>
            <person name="Goncalves V."/>
        </authorList>
    </citation>
    <scope>NUCLEOTIDE SEQUENCE [LARGE SCALE GENOMIC DNA]</scope>
    <source>
        <strain evidence="3">BACA0444</strain>
    </source>
</reference>
<evidence type="ECO:0000313" key="3">
    <source>
        <dbReference type="Proteomes" id="UP001268256"/>
    </source>
</evidence>
<dbReference type="SUPFAM" id="SSF55724">
    <property type="entry name" value="Mog1p/PsbP-like"/>
    <property type="match status" value="1"/>
</dbReference>
<dbReference type="EMBL" id="JAVMIP010000008">
    <property type="protein sequence ID" value="MDS3861048.1"/>
    <property type="molecule type" value="Genomic_DNA"/>
</dbReference>
<dbReference type="InterPro" id="IPR016123">
    <property type="entry name" value="Mog1/PsbP_a/b/a-sand"/>
</dbReference>
<dbReference type="NCBIfam" id="NF040946">
    <property type="entry name" value="PSII_PsbP"/>
    <property type="match status" value="1"/>
</dbReference>
<name>A0AAE4FRN2_9CYAN</name>
<dbReference type="GO" id="GO:0009654">
    <property type="term" value="C:photosystem II oxygen evolving complex"/>
    <property type="evidence" value="ECO:0007669"/>
    <property type="project" value="InterPro"/>
</dbReference>
<dbReference type="Pfam" id="PF01789">
    <property type="entry name" value="PsbP"/>
    <property type="match status" value="1"/>
</dbReference>
<dbReference type="PANTHER" id="PTHR31407">
    <property type="match status" value="1"/>
</dbReference>
<dbReference type="Gene3D" id="3.40.1000.10">
    <property type="entry name" value="Mog1/PsbP, alpha/beta/alpha sandwich"/>
    <property type="match status" value="1"/>
</dbReference>
<organism evidence="2 3">
    <name type="scientific">Pseudocalidococcus azoricus BACA0444</name>
    <dbReference type="NCBI Taxonomy" id="2918990"/>
    <lineage>
        <taxon>Bacteria</taxon>
        <taxon>Bacillati</taxon>
        <taxon>Cyanobacteriota</taxon>
        <taxon>Cyanophyceae</taxon>
        <taxon>Acaryochloridales</taxon>
        <taxon>Thermosynechococcaceae</taxon>
        <taxon>Pseudocalidococcus</taxon>
        <taxon>Pseudocalidococcus azoricus</taxon>
    </lineage>
</organism>
<comment type="caution">
    <text evidence="2">The sequence shown here is derived from an EMBL/GenBank/DDBJ whole genome shotgun (WGS) entry which is preliminary data.</text>
</comment>
<accession>A0AAE4FRN2</accession>